<keyword evidence="2 5" id="KW-0808">Transferase</keyword>
<evidence type="ECO:0000256" key="2">
    <source>
        <dbReference type="ARBA" id="ARBA00022679"/>
    </source>
</evidence>
<gene>
    <name evidence="5 6" type="primary">kdsB</name>
    <name evidence="6" type="ORF">IPH26_11880</name>
</gene>
<dbReference type="GO" id="GO:0008690">
    <property type="term" value="F:3-deoxy-manno-octulosonate cytidylyltransferase activity"/>
    <property type="evidence" value="ECO:0007669"/>
    <property type="project" value="UniProtKB-UniRule"/>
</dbReference>
<dbReference type="EMBL" id="JADJEV010000003">
    <property type="protein sequence ID" value="MBK6973601.1"/>
    <property type="molecule type" value="Genomic_DNA"/>
</dbReference>
<comment type="pathway">
    <text evidence="5">Nucleotide-sugar biosynthesis; CMP-3-deoxy-D-manno-octulosonate biosynthesis; CMP-3-deoxy-D-manno-octulosonate from 3-deoxy-D-manno-octulosonate and CTP: step 1/1.</text>
</comment>
<dbReference type="FunFam" id="3.90.550.10:FF:000011">
    <property type="entry name" value="3-deoxy-manno-octulosonate cytidylyltransferase"/>
    <property type="match status" value="1"/>
</dbReference>
<keyword evidence="5" id="KW-0963">Cytoplasm</keyword>
<dbReference type="Proteomes" id="UP000807785">
    <property type="component" value="Unassembled WGS sequence"/>
</dbReference>
<dbReference type="GO" id="GO:0016020">
    <property type="term" value="C:membrane"/>
    <property type="evidence" value="ECO:0007669"/>
    <property type="project" value="UniProtKB-SubCell"/>
</dbReference>
<dbReference type="GO" id="GO:0005829">
    <property type="term" value="C:cytosol"/>
    <property type="evidence" value="ECO:0007669"/>
    <property type="project" value="TreeGrafter"/>
</dbReference>
<organism evidence="6 7">
    <name type="scientific">Candidatus Methylophosphatis roskildensis</name>
    <dbReference type="NCBI Taxonomy" id="2899263"/>
    <lineage>
        <taxon>Bacteria</taxon>
        <taxon>Pseudomonadati</taxon>
        <taxon>Pseudomonadota</taxon>
        <taxon>Betaproteobacteria</taxon>
        <taxon>Nitrosomonadales</taxon>
        <taxon>Sterolibacteriaceae</taxon>
        <taxon>Candidatus Methylophosphatis</taxon>
    </lineage>
</organism>
<dbReference type="Gene3D" id="3.90.550.10">
    <property type="entry name" value="Spore Coat Polysaccharide Biosynthesis Protein SpsA, Chain A"/>
    <property type="match status" value="1"/>
</dbReference>
<dbReference type="HAMAP" id="MF_00057">
    <property type="entry name" value="KdsB"/>
    <property type="match status" value="1"/>
</dbReference>
<comment type="subcellular location">
    <subcellularLocation>
        <location evidence="5">Cytoplasm</location>
    </subcellularLocation>
    <subcellularLocation>
        <location evidence="1">Membrane</location>
    </subcellularLocation>
</comment>
<dbReference type="NCBIfam" id="NF003952">
    <property type="entry name" value="PRK05450.1-5"/>
    <property type="match status" value="1"/>
</dbReference>
<name>A0A9D7HRK7_9PROT</name>
<reference evidence="6" key="1">
    <citation type="submission" date="2020-10" db="EMBL/GenBank/DDBJ databases">
        <title>Connecting structure to function with the recovery of over 1000 high-quality activated sludge metagenome-assembled genomes encoding full-length rRNA genes using long-read sequencing.</title>
        <authorList>
            <person name="Singleton C.M."/>
            <person name="Petriglieri F."/>
            <person name="Kristensen J.M."/>
            <person name="Kirkegaard R.H."/>
            <person name="Michaelsen T.Y."/>
            <person name="Andersen M.H."/>
            <person name="Karst S.M."/>
            <person name="Dueholm M.S."/>
            <person name="Nielsen P.H."/>
            <person name="Albertsen M."/>
        </authorList>
    </citation>
    <scope>NUCLEOTIDE SEQUENCE</scope>
    <source>
        <strain evidence="6">Bjer_18-Q3-R1-45_BAT3C.347</strain>
    </source>
</reference>
<comment type="catalytic activity">
    <reaction evidence="5">
        <text>3-deoxy-alpha-D-manno-oct-2-ulosonate + CTP = CMP-3-deoxy-beta-D-manno-octulosonate + diphosphate</text>
        <dbReference type="Rhea" id="RHEA:23448"/>
        <dbReference type="ChEBI" id="CHEBI:33019"/>
        <dbReference type="ChEBI" id="CHEBI:37563"/>
        <dbReference type="ChEBI" id="CHEBI:85986"/>
        <dbReference type="ChEBI" id="CHEBI:85987"/>
        <dbReference type="EC" id="2.7.7.38"/>
    </reaction>
</comment>
<dbReference type="Pfam" id="PF02348">
    <property type="entry name" value="CTP_transf_3"/>
    <property type="match status" value="1"/>
</dbReference>
<dbReference type="InterPro" id="IPR029044">
    <property type="entry name" value="Nucleotide-diphossugar_trans"/>
</dbReference>
<evidence type="ECO:0000313" key="6">
    <source>
        <dbReference type="EMBL" id="MBK6973601.1"/>
    </source>
</evidence>
<accession>A0A9D7HRK7</accession>
<dbReference type="PANTHER" id="PTHR42866:SF2">
    <property type="entry name" value="3-DEOXY-MANNO-OCTULOSONATE CYTIDYLYLTRANSFERASE, MITOCHONDRIAL"/>
    <property type="match status" value="1"/>
</dbReference>
<dbReference type="SUPFAM" id="SSF53448">
    <property type="entry name" value="Nucleotide-diphospho-sugar transferases"/>
    <property type="match status" value="1"/>
</dbReference>
<evidence type="ECO:0000313" key="7">
    <source>
        <dbReference type="Proteomes" id="UP000807785"/>
    </source>
</evidence>
<dbReference type="PANTHER" id="PTHR42866">
    <property type="entry name" value="3-DEOXY-MANNO-OCTULOSONATE CYTIDYLYLTRANSFERASE"/>
    <property type="match status" value="1"/>
</dbReference>
<protein>
    <recommendedName>
        <fullName evidence="5">3-deoxy-manno-octulosonate cytidylyltransferase</fullName>
        <ecNumber evidence="5">2.7.7.38</ecNumber>
    </recommendedName>
    <alternativeName>
        <fullName evidence="5">CMP-2-keto-3-deoxyoctulosonic acid synthase</fullName>
        <shortName evidence="5">CKS</shortName>
        <shortName evidence="5">CMP-KDO synthase</shortName>
    </alternativeName>
</protein>
<dbReference type="GO" id="GO:0033468">
    <property type="term" value="P:CMP-keto-3-deoxy-D-manno-octulosonic acid biosynthetic process"/>
    <property type="evidence" value="ECO:0007669"/>
    <property type="project" value="UniProtKB-UniRule"/>
</dbReference>
<dbReference type="CDD" id="cd02517">
    <property type="entry name" value="CMP-KDO-Synthetase"/>
    <property type="match status" value="1"/>
</dbReference>
<sequence>MAFKIVIPARFGSTRLPAKPLADIAGKPMIVRVVERVQGAGADEIWVATDERLVLEAVQAAGYRAMLTRADHPSGTDRIAELAATRGWDAETIVVNVQGDEPMIDPRLVANISVALAGDPLAAVATACHPIADAREFFNPNVVKVVCSNDGVALYFSRAPIPYARDAFANSLDTLPALLPAQRHIGLYGYRVGFLATYASLAPSSLEQFEALEQLRVLAHGLRIRVVVAEVAPQAGVDTPEDLERVRRAFDHGSVVG</sequence>
<keyword evidence="4 5" id="KW-0448">Lipopolysaccharide biosynthesis</keyword>
<dbReference type="NCBIfam" id="TIGR00466">
    <property type="entry name" value="kdsB"/>
    <property type="match status" value="1"/>
</dbReference>
<dbReference type="AlphaFoldDB" id="A0A9D7HRK7"/>
<comment type="function">
    <text evidence="5">Activates KDO (a required 8-carbon sugar) for incorporation into bacterial lipopolysaccharide in Gram-negative bacteria.</text>
</comment>
<comment type="similarity">
    <text evidence="5">Belongs to the KdsB family.</text>
</comment>
<evidence type="ECO:0000256" key="1">
    <source>
        <dbReference type="ARBA" id="ARBA00004370"/>
    </source>
</evidence>
<keyword evidence="3 5" id="KW-0548">Nucleotidyltransferase</keyword>
<dbReference type="InterPro" id="IPR003329">
    <property type="entry name" value="Cytidylyl_trans"/>
</dbReference>
<dbReference type="InterPro" id="IPR004528">
    <property type="entry name" value="KdsB"/>
</dbReference>
<proteinExistence type="inferred from homology"/>
<evidence type="ECO:0000256" key="4">
    <source>
        <dbReference type="ARBA" id="ARBA00022985"/>
    </source>
</evidence>
<dbReference type="GO" id="GO:0009103">
    <property type="term" value="P:lipopolysaccharide biosynthetic process"/>
    <property type="evidence" value="ECO:0007669"/>
    <property type="project" value="UniProtKB-UniRule"/>
</dbReference>
<dbReference type="NCBIfam" id="NF009905">
    <property type="entry name" value="PRK13368.1"/>
    <property type="match status" value="1"/>
</dbReference>
<comment type="caution">
    <text evidence="6">The sequence shown here is derived from an EMBL/GenBank/DDBJ whole genome shotgun (WGS) entry which is preliminary data.</text>
</comment>
<dbReference type="EC" id="2.7.7.38" evidence="5"/>
<evidence type="ECO:0000256" key="5">
    <source>
        <dbReference type="HAMAP-Rule" id="MF_00057"/>
    </source>
</evidence>
<evidence type="ECO:0000256" key="3">
    <source>
        <dbReference type="ARBA" id="ARBA00022695"/>
    </source>
</evidence>